<proteinExistence type="inferred from homology"/>
<feature type="domain" description="Kinesin motor" evidence="12">
    <location>
        <begin position="186"/>
        <end position="514"/>
    </location>
</feature>
<dbReference type="Proteomes" id="UP000035682">
    <property type="component" value="Unplaced"/>
</dbReference>
<dbReference type="InterPro" id="IPR036961">
    <property type="entry name" value="Kinesin_motor_dom_sf"/>
</dbReference>
<dbReference type="GO" id="GO:0007019">
    <property type="term" value="P:microtubule depolymerization"/>
    <property type="evidence" value="ECO:0007669"/>
    <property type="project" value="TreeGrafter"/>
</dbReference>
<evidence type="ECO:0000256" key="3">
    <source>
        <dbReference type="ARBA" id="ARBA00022701"/>
    </source>
</evidence>
<evidence type="ECO:0000313" key="15">
    <source>
        <dbReference type="WBParaSite" id="SRAE_2000260900.1"/>
    </source>
</evidence>
<evidence type="ECO:0000256" key="9">
    <source>
        <dbReference type="ARBA" id="ARBA00061030"/>
    </source>
</evidence>
<dbReference type="PANTHER" id="PTHR47971:SF8">
    <property type="entry name" value="KINESIN-LIKE PROTEIN"/>
    <property type="match status" value="1"/>
</dbReference>
<evidence type="ECO:0000259" key="12">
    <source>
        <dbReference type="PROSITE" id="PS50067"/>
    </source>
</evidence>
<dbReference type="GO" id="GO:0007018">
    <property type="term" value="P:microtubule-based movement"/>
    <property type="evidence" value="ECO:0007669"/>
    <property type="project" value="InterPro"/>
</dbReference>
<dbReference type="STRING" id="34506.A0A090LIH8"/>
<dbReference type="PROSITE" id="PS50067">
    <property type="entry name" value="KINESIN_MOTOR_2"/>
    <property type="match status" value="1"/>
</dbReference>
<dbReference type="GO" id="GO:0008017">
    <property type="term" value="F:microtubule binding"/>
    <property type="evidence" value="ECO:0007669"/>
    <property type="project" value="InterPro"/>
</dbReference>
<dbReference type="InterPro" id="IPR027640">
    <property type="entry name" value="Kinesin-like_fam"/>
</dbReference>
<dbReference type="GeneID" id="36380313"/>
<dbReference type="GO" id="GO:0007059">
    <property type="term" value="P:chromosome segregation"/>
    <property type="evidence" value="ECO:0007669"/>
    <property type="project" value="UniProtKB-KW"/>
</dbReference>
<dbReference type="InterPro" id="IPR001752">
    <property type="entry name" value="Kinesin_motor_dom"/>
</dbReference>
<dbReference type="FunFam" id="3.40.850.10:FF:000012">
    <property type="entry name" value="Kinesin-like protein"/>
    <property type="match status" value="1"/>
</dbReference>
<sequence length="639" mass="71784">MSINILRSNKTKQSATVVNINEEVGHVKVRFVEPDGSFKSKTLSIQQVLSWNPELGLQSQISSNTSCTSNLNNYSTLESSLSSNINLRIGNVVSLNESSFNDSFNSVAPKSPVESTSSTSQGTIIRPLCKTVNKINLVENHKNNFRCLPTISKTHPHYDYYKLIQDEVSGVQFSSLEYFVDNENARMKVFVRVRPLNEKDINNQEIEIVNIPNSQSLIIHQPQAKVNMQKYINTLSFQFDGVFDANATNECVYENTAKNLIQSFFNGDCVTYFAYGQTGSGKTYTMNGEGLGINSNGIYSSTCKDIFQQINRNQMTHNGYHIDCSFFEIYMNKAYDLLNKRVELKVQADQNDDVKITGIKRVRCDKPEEVMKLITCGSRLRSTGQTKANANSSRSHAIFQFQLVLDEDIISKFSLVDLAGSERGVDAGNVDKITRNEGNAINKSLLALKECIRYMSSENSERIPFRNSALTQFLKDSFIGKNSKLCMITMVSPAISSCETTLNSLKYAEQVTKICPRQQAVLNNDSIFNHSLNYSSKVNQNANNNSMSEISSYSHFEMDTSKYNSSMDILFSMQKLINSYEKQLSHCIAMHTVLNGGNVNTFHETLKNISQSDTIDRLKSLKTQLCTSIAKAEFKSEYS</sequence>
<comment type="subcellular location">
    <subcellularLocation>
        <location evidence="1">Cytoplasm</location>
        <location evidence="1">Cytoskeleton</location>
        <location evidence="1">Spindle pole</location>
    </subcellularLocation>
</comment>
<evidence type="ECO:0000313" key="13">
    <source>
        <dbReference type="EMBL" id="CEF67948.1"/>
    </source>
</evidence>
<dbReference type="SMART" id="SM00129">
    <property type="entry name" value="KISc"/>
    <property type="match status" value="1"/>
</dbReference>
<accession>A0A090LIH8</accession>
<evidence type="ECO:0000256" key="4">
    <source>
        <dbReference type="ARBA" id="ARBA00022741"/>
    </source>
</evidence>
<keyword evidence="7 10" id="KW-0505">Motor protein</keyword>
<reference evidence="13 14" key="1">
    <citation type="submission" date="2014-09" db="EMBL/GenBank/DDBJ databases">
        <authorList>
            <person name="Martin A.A."/>
        </authorList>
    </citation>
    <scope>NUCLEOTIDE SEQUENCE</scope>
    <source>
        <strain evidence="14">ED321</strain>
        <strain evidence="13">ED321 Heterogonic</strain>
    </source>
</reference>
<dbReference type="CTD" id="36380313"/>
<evidence type="ECO:0000256" key="1">
    <source>
        <dbReference type="ARBA" id="ARBA00004647"/>
    </source>
</evidence>
<dbReference type="OMA" id="CIFTINI"/>
<dbReference type="InterPro" id="IPR019821">
    <property type="entry name" value="Kinesin_motor_CS"/>
</dbReference>
<evidence type="ECO:0000256" key="6">
    <source>
        <dbReference type="ARBA" id="ARBA00022840"/>
    </source>
</evidence>
<keyword evidence="2" id="KW-0963">Cytoplasm</keyword>
<evidence type="ECO:0000256" key="11">
    <source>
        <dbReference type="RuleBase" id="RU000394"/>
    </source>
</evidence>
<dbReference type="PRINTS" id="PR00380">
    <property type="entry name" value="KINESINHEAVY"/>
</dbReference>
<evidence type="ECO:0000256" key="7">
    <source>
        <dbReference type="ARBA" id="ARBA00023175"/>
    </source>
</evidence>
<dbReference type="GO" id="GO:0005524">
    <property type="term" value="F:ATP binding"/>
    <property type="evidence" value="ECO:0007669"/>
    <property type="project" value="UniProtKB-UniRule"/>
</dbReference>
<evidence type="ECO:0000313" key="16">
    <source>
        <dbReference type="WormBase" id="SRAE_2000260900"/>
    </source>
</evidence>
<keyword evidence="3 11" id="KW-0493">Microtubule</keyword>
<dbReference type="GO" id="GO:0003777">
    <property type="term" value="F:microtubule motor activity"/>
    <property type="evidence" value="ECO:0007669"/>
    <property type="project" value="InterPro"/>
</dbReference>
<dbReference type="InterPro" id="IPR027417">
    <property type="entry name" value="P-loop_NTPase"/>
</dbReference>
<dbReference type="Pfam" id="PF00225">
    <property type="entry name" value="Kinesin"/>
    <property type="match status" value="1"/>
</dbReference>
<keyword evidence="6 10" id="KW-0067">ATP-binding</keyword>
<dbReference type="WormBase" id="SRAE_2000260900">
    <property type="protein sequence ID" value="SRP06288"/>
    <property type="gene ID" value="WBGene00262820"/>
</dbReference>
<gene>
    <name evidence="13 15 16" type="ORF">SRAE_2000260900</name>
</gene>
<evidence type="ECO:0000256" key="10">
    <source>
        <dbReference type="PROSITE-ProRule" id="PRU00283"/>
    </source>
</evidence>
<dbReference type="PROSITE" id="PS00411">
    <property type="entry name" value="KINESIN_MOTOR_1"/>
    <property type="match status" value="1"/>
</dbReference>
<dbReference type="WBParaSite" id="SRAE_2000260900.1">
    <property type="protein sequence ID" value="SRAE_2000260900.1"/>
    <property type="gene ID" value="WBGene00262820"/>
</dbReference>
<feature type="binding site" evidence="10">
    <location>
        <begin position="276"/>
        <end position="283"/>
    </location>
    <ligand>
        <name>ATP</name>
        <dbReference type="ChEBI" id="CHEBI:30616"/>
    </ligand>
</feature>
<name>A0A090LIH8_STRRB</name>
<dbReference type="PANTHER" id="PTHR47971">
    <property type="entry name" value="KINESIN-RELATED PROTEIN 6"/>
    <property type="match status" value="1"/>
</dbReference>
<dbReference type="EMBL" id="LN609529">
    <property type="protein sequence ID" value="CEF67948.1"/>
    <property type="molecule type" value="Genomic_DNA"/>
</dbReference>
<dbReference type="GO" id="GO:0005828">
    <property type="term" value="C:kinetochore microtubule"/>
    <property type="evidence" value="ECO:0007669"/>
    <property type="project" value="UniProtKB-ARBA"/>
</dbReference>
<keyword evidence="8" id="KW-0206">Cytoskeleton</keyword>
<dbReference type="GO" id="GO:0000922">
    <property type="term" value="C:spindle pole"/>
    <property type="evidence" value="ECO:0007669"/>
    <property type="project" value="UniProtKB-SubCell"/>
</dbReference>
<dbReference type="SUPFAM" id="SSF52540">
    <property type="entry name" value="P-loop containing nucleoside triphosphate hydrolases"/>
    <property type="match status" value="1"/>
</dbReference>
<protein>
    <recommendedName>
        <fullName evidence="11">Kinesin-like protein</fullName>
    </recommendedName>
</protein>
<organism evidence="13">
    <name type="scientific">Strongyloides ratti</name>
    <name type="common">Parasitic roundworm</name>
    <dbReference type="NCBI Taxonomy" id="34506"/>
    <lineage>
        <taxon>Eukaryota</taxon>
        <taxon>Metazoa</taxon>
        <taxon>Ecdysozoa</taxon>
        <taxon>Nematoda</taxon>
        <taxon>Chromadorea</taxon>
        <taxon>Rhabditida</taxon>
        <taxon>Tylenchina</taxon>
        <taxon>Panagrolaimomorpha</taxon>
        <taxon>Strongyloidoidea</taxon>
        <taxon>Strongyloididae</taxon>
        <taxon>Strongyloides</taxon>
    </lineage>
</organism>
<keyword evidence="4 10" id="KW-0547">Nucleotide-binding</keyword>
<dbReference type="RefSeq" id="XP_024507148.1">
    <property type="nucleotide sequence ID" value="XM_024653698.1"/>
</dbReference>
<evidence type="ECO:0000313" key="14">
    <source>
        <dbReference type="Proteomes" id="UP000035682"/>
    </source>
</evidence>
<reference evidence="15" key="2">
    <citation type="submission" date="2020-12" db="UniProtKB">
        <authorList>
            <consortium name="WormBaseParasite"/>
        </authorList>
    </citation>
    <scope>IDENTIFICATION</scope>
</reference>
<evidence type="ECO:0000256" key="5">
    <source>
        <dbReference type="ARBA" id="ARBA00022829"/>
    </source>
</evidence>
<dbReference type="AlphaFoldDB" id="A0A090LIH8"/>
<dbReference type="Gene3D" id="3.40.850.10">
    <property type="entry name" value="Kinesin motor domain"/>
    <property type="match status" value="1"/>
</dbReference>
<comment type="similarity">
    <text evidence="9">Belongs to the TRAFAC class myosin-kinesin ATPase superfamily. Kinesin family. KIN-13 subfamily.</text>
</comment>
<keyword evidence="14" id="KW-1185">Reference proteome</keyword>
<dbReference type="OrthoDB" id="3176171at2759"/>
<evidence type="ECO:0000256" key="8">
    <source>
        <dbReference type="ARBA" id="ARBA00023212"/>
    </source>
</evidence>
<evidence type="ECO:0000256" key="2">
    <source>
        <dbReference type="ARBA" id="ARBA00022490"/>
    </source>
</evidence>
<keyword evidence="5" id="KW-0159">Chromosome partition</keyword>